<dbReference type="NCBIfam" id="TIGR01084">
    <property type="entry name" value="mutY"/>
    <property type="match status" value="1"/>
</dbReference>
<dbReference type="GO" id="GO:0046872">
    <property type="term" value="F:metal ion binding"/>
    <property type="evidence" value="ECO:0007669"/>
    <property type="project" value="UniProtKB-KW"/>
</dbReference>
<dbReference type="CDD" id="cd03431">
    <property type="entry name" value="NUDIX_DNA_Glycosylase_C-MutY"/>
    <property type="match status" value="1"/>
</dbReference>
<dbReference type="Pfam" id="PF00730">
    <property type="entry name" value="HhH-GPD"/>
    <property type="match status" value="1"/>
</dbReference>
<dbReference type="RefSeq" id="WP_004845922.1">
    <property type="nucleotide sequence ID" value="NZ_CATXVX010000001.1"/>
</dbReference>
<evidence type="ECO:0000256" key="12">
    <source>
        <dbReference type="ARBA" id="ARBA00023295"/>
    </source>
</evidence>
<dbReference type="GO" id="GO:0006298">
    <property type="term" value="P:mismatch repair"/>
    <property type="evidence" value="ECO:0007669"/>
    <property type="project" value="TreeGrafter"/>
</dbReference>
<accession>A0A173ZI94</accession>
<dbReference type="Pfam" id="PF17746">
    <property type="entry name" value="SfsA_N"/>
    <property type="match status" value="1"/>
</dbReference>
<dbReference type="InterPro" id="IPR005760">
    <property type="entry name" value="A/G_AdeGlyc_MutY"/>
</dbReference>
<dbReference type="Gene3D" id="3.40.1350.60">
    <property type="match status" value="1"/>
</dbReference>
<evidence type="ECO:0000256" key="1">
    <source>
        <dbReference type="ARBA" id="ARBA00000843"/>
    </source>
</evidence>
<comment type="catalytic activity">
    <reaction evidence="1">
        <text>Hydrolyzes free adenine bases from 7,8-dihydro-8-oxoguanine:adenine mismatched double-stranded DNA, leaving an apurinic site.</text>
        <dbReference type="EC" id="3.2.2.31"/>
    </reaction>
</comment>
<keyword evidence="10" id="KW-0411">Iron-sulfur</keyword>
<dbReference type="Gene3D" id="3.90.79.10">
    <property type="entry name" value="Nucleoside Triphosphate Pyrophosphohydrolase"/>
    <property type="match status" value="1"/>
</dbReference>
<evidence type="ECO:0000256" key="10">
    <source>
        <dbReference type="ARBA" id="ARBA00023014"/>
    </source>
</evidence>
<dbReference type="InterPro" id="IPR023170">
    <property type="entry name" value="HhH_base_excis_C"/>
</dbReference>
<sequence>MRYDRIYKAKFIERPNRFIAYAELNGKKETVHVKNTGRCAELLRPGADIYIQESDNPSRKTRWDLIAVKKGSRMINMDSQIPNKVVKEWIEQGNLFGNVTLIRPETVYKNSRFDLYVEAEDQNGGIRKIFIEIKGVTLEENGVCRFPDAPSERAVKHLEELSDAKKNGYEAYVFFVIQMKGVRYFTPNTETHPQFAEALQKTAKEGVKVLAYDCDVTSDAIELSDAVDVVLGNPILKESVRPLVEWFRENKRDLPWRKRINAYRVWISEIMLQQTRVEAVKPYYERFLSELPDVSALASVEEDRLLKLWEGLGYYNRARNLKAAACQIMEQYGGRFPSSYEEIRSLKGIGNYTAGAIGSFVYHIPKPAVDGNVLRVVSRLTADEGDIKTAAVRSKVEELIEEIIPKDAPGDFNQGLIELGAIVCVPNGEPKCAACPLEALCKAHKEGREMDFPVKKKAKARRIEKRTVFIFRDNEKVAIRKRPQKGLLAGMYEFPNVEGHLRTEEVIGYAQTAGLTPVRVKRIGTAKHIFSHVEWHMTGYELLVDELEKTSAPNVGQMCVENGADGSENIFVKIKQLEEEYAMPSAFDKFVEHTRFS</sequence>
<evidence type="ECO:0000256" key="8">
    <source>
        <dbReference type="ARBA" id="ARBA00022801"/>
    </source>
</evidence>
<dbReference type="InterPro" id="IPR041465">
    <property type="entry name" value="SfsA_N"/>
</dbReference>
<dbReference type="Gene3D" id="1.10.340.30">
    <property type="entry name" value="Hypothetical protein, domain 2"/>
    <property type="match status" value="1"/>
</dbReference>
<protein>
    <recommendedName>
        <fullName evidence="13">Sugar fermentation stimulation protein homolog</fullName>
    </recommendedName>
</protein>
<dbReference type="InterPro" id="IPR003265">
    <property type="entry name" value="HhH-GPD_domain"/>
</dbReference>
<dbReference type="NCBIfam" id="TIGR00230">
    <property type="entry name" value="sfsA"/>
    <property type="match status" value="1"/>
</dbReference>
<dbReference type="PANTHER" id="PTHR42944">
    <property type="entry name" value="ADENINE DNA GLYCOSYLASE"/>
    <property type="match status" value="1"/>
</dbReference>
<dbReference type="InterPro" id="IPR029119">
    <property type="entry name" value="MutY_C"/>
</dbReference>
<reference evidence="15 16" key="1">
    <citation type="submission" date="2015-09" db="EMBL/GenBank/DDBJ databases">
        <authorList>
            <consortium name="Pathogen Informatics"/>
        </authorList>
    </citation>
    <scope>NUCLEOTIDE SEQUENCE [LARGE SCALE GENOMIC DNA]</scope>
    <source>
        <strain evidence="15 16">2789STDY5834841</strain>
    </source>
</reference>
<keyword evidence="7" id="KW-0227">DNA damage</keyword>
<dbReference type="GO" id="GO:0051539">
    <property type="term" value="F:4 iron, 4 sulfur cluster binding"/>
    <property type="evidence" value="ECO:0007669"/>
    <property type="project" value="UniProtKB-KW"/>
</dbReference>
<evidence type="ECO:0000256" key="5">
    <source>
        <dbReference type="ARBA" id="ARBA00022485"/>
    </source>
</evidence>
<dbReference type="InterPro" id="IPR044298">
    <property type="entry name" value="MIG/MutY"/>
</dbReference>
<dbReference type="CDD" id="cd00056">
    <property type="entry name" value="ENDO3c"/>
    <property type="match status" value="1"/>
</dbReference>
<evidence type="ECO:0000256" key="9">
    <source>
        <dbReference type="ARBA" id="ARBA00023004"/>
    </source>
</evidence>
<evidence type="ECO:0000256" key="6">
    <source>
        <dbReference type="ARBA" id="ARBA00022723"/>
    </source>
</evidence>
<evidence type="ECO:0000256" key="7">
    <source>
        <dbReference type="ARBA" id="ARBA00022763"/>
    </source>
</evidence>
<dbReference type="InterPro" id="IPR005224">
    <property type="entry name" value="SfsA"/>
</dbReference>
<name>A0A173ZI94_9FIRM</name>
<dbReference type="InterPro" id="IPR011257">
    <property type="entry name" value="DNA_glycosylase"/>
</dbReference>
<dbReference type="EMBL" id="CYZO01000007">
    <property type="protein sequence ID" value="CUN74938.1"/>
    <property type="molecule type" value="Genomic_DNA"/>
</dbReference>
<dbReference type="GO" id="GO:0000701">
    <property type="term" value="F:purine-specific mismatch base pair DNA N-glycosylase activity"/>
    <property type="evidence" value="ECO:0007669"/>
    <property type="project" value="UniProtKB-EC"/>
</dbReference>
<comment type="function">
    <text evidence="3">Adenine glycosylase active on G-A mispairs. MutY also corrects error-prone DNA synthesis past GO lesions which are due to the oxidatively damaged form of guanine: 7,8-dihydro-8-oxoguanine (8-oxo-dGTP).</text>
</comment>
<dbReference type="GO" id="GO:0034039">
    <property type="term" value="F:8-oxo-7,8-dihydroguanine DNA N-glycosylase activity"/>
    <property type="evidence" value="ECO:0007669"/>
    <property type="project" value="TreeGrafter"/>
</dbReference>
<dbReference type="Gene3D" id="1.10.1670.10">
    <property type="entry name" value="Helix-hairpin-Helix base-excision DNA repair enzymes (C-terminal)"/>
    <property type="match status" value="1"/>
</dbReference>
<evidence type="ECO:0000313" key="16">
    <source>
        <dbReference type="Proteomes" id="UP000095787"/>
    </source>
</evidence>
<proteinExistence type="inferred from homology"/>
<dbReference type="SUPFAM" id="SSF48150">
    <property type="entry name" value="DNA-glycosylase"/>
    <property type="match status" value="1"/>
</dbReference>
<dbReference type="GO" id="GO:0006284">
    <property type="term" value="P:base-excision repair"/>
    <property type="evidence" value="ECO:0007669"/>
    <property type="project" value="InterPro"/>
</dbReference>
<dbReference type="FunFam" id="1.10.340.30:FF:000002">
    <property type="entry name" value="Adenine DNA glycosylase"/>
    <property type="match status" value="1"/>
</dbReference>
<dbReference type="CDD" id="cd22359">
    <property type="entry name" value="SfsA-like_bacterial"/>
    <property type="match status" value="1"/>
</dbReference>
<keyword evidence="9" id="KW-0408">Iron</keyword>
<evidence type="ECO:0000313" key="15">
    <source>
        <dbReference type="EMBL" id="CUN74938.1"/>
    </source>
</evidence>
<evidence type="ECO:0000256" key="13">
    <source>
        <dbReference type="HAMAP-Rule" id="MF_00095"/>
    </source>
</evidence>
<evidence type="ECO:0000256" key="3">
    <source>
        <dbReference type="ARBA" id="ARBA00002933"/>
    </source>
</evidence>
<dbReference type="HAMAP" id="MF_00095">
    <property type="entry name" value="SfsA"/>
    <property type="match status" value="1"/>
</dbReference>
<dbReference type="GO" id="GO:0032357">
    <property type="term" value="F:oxidized purine DNA binding"/>
    <property type="evidence" value="ECO:0007669"/>
    <property type="project" value="TreeGrafter"/>
</dbReference>
<dbReference type="Pfam" id="PF14815">
    <property type="entry name" value="NUDIX_4"/>
    <property type="match status" value="1"/>
</dbReference>
<dbReference type="GO" id="GO:0035485">
    <property type="term" value="F:adenine/guanine mispair binding"/>
    <property type="evidence" value="ECO:0007669"/>
    <property type="project" value="TreeGrafter"/>
</dbReference>
<evidence type="ECO:0000259" key="14">
    <source>
        <dbReference type="SMART" id="SM00478"/>
    </source>
</evidence>
<evidence type="ECO:0000256" key="2">
    <source>
        <dbReference type="ARBA" id="ARBA00001966"/>
    </source>
</evidence>
<dbReference type="Gene3D" id="2.40.50.580">
    <property type="match status" value="1"/>
</dbReference>
<comment type="cofactor">
    <cofactor evidence="2">
        <name>[4Fe-4S] cluster</name>
        <dbReference type="ChEBI" id="CHEBI:49883"/>
    </cofactor>
</comment>
<dbReference type="InterPro" id="IPR040452">
    <property type="entry name" value="SfsA_C"/>
</dbReference>
<dbReference type="InterPro" id="IPR015797">
    <property type="entry name" value="NUDIX_hydrolase-like_dom_sf"/>
</dbReference>
<evidence type="ECO:0000256" key="4">
    <source>
        <dbReference type="ARBA" id="ARBA00008343"/>
    </source>
</evidence>
<keyword evidence="8 15" id="KW-0378">Hydrolase</keyword>
<organism evidence="15 16">
    <name type="scientific">[Ruminococcus] torques</name>
    <dbReference type="NCBI Taxonomy" id="33039"/>
    <lineage>
        <taxon>Bacteria</taxon>
        <taxon>Bacillati</taxon>
        <taxon>Bacillota</taxon>
        <taxon>Clostridia</taxon>
        <taxon>Lachnospirales</taxon>
        <taxon>Lachnospiraceae</taxon>
        <taxon>Mediterraneibacter</taxon>
    </lineage>
</organism>
<dbReference type="Pfam" id="PF03749">
    <property type="entry name" value="SfsA"/>
    <property type="match status" value="1"/>
</dbReference>
<gene>
    <name evidence="15" type="primary">mutY</name>
    <name evidence="13" type="synonym">sfsA</name>
    <name evidence="15" type="ORF">ERS852456_00726</name>
</gene>
<feature type="domain" description="HhH-GPD" evidence="14">
    <location>
        <begin position="271"/>
        <end position="422"/>
    </location>
</feature>
<keyword evidence="12 15" id="KW-0326">Glycosidase</keyword>
<keyword evidence="11" id="KW-0234">DNA repair</keyword>
<dbReference type="AlphaFoldDB" id="A0A173ZI94"/>
<dbReference type="FunFam" id="2.40.50.580:FF:000002">
    <property type="entry name" value="Sugar fermentation stimulation protein homolog"/>
    <property type="match status" value="1"/>
</dbReference>
<keyword evidence="6" id="KW-0479">Metal-binding</keyword>
<comment type="similarity">
    <text evidence="13">Belongs to the SfsA family.</text>
</comment>
<dbReference type="SMART" id="SM00478">
    <property type="entry name" value="ENDO3c"/>
    <property type="match status" value="1"/>
</dbReference>
<keyword evidence="5" id="KW-0004">4Fe-4S</keyword>
<dbReference type="PANTHER" id="PTHR42944:SF1">
    <property type="entry name" value="ADENINE DNA GLYCOSYLASE"/>
    <property type="match status" value="1"/>
</dbReference>
<dbReference type="SUPFAM" id="SSF55811">
    <property type="entry name" value="Nudix"/>
    <property type="match status" value="1"/>
</dbReference>
<comment type="similarity">
    <text evidence="4">Belongs to the Nth/MutY family.</text>
</comment>
<dbReference type="Proteomes" id="UP000095787">
    <property type="component" value="Unassembled WGS sequence"/>
</dbReference>
<evidence type="ECO:0000256" key="11">
    <source>
        <dbReference type="ARBA" id="ARBA00023204"/>
    </source>
</evidence>